<evidence type="ECO:0000313" key="2">
    <source>
        <dbReference type="EMBL" id="MBB4658078.1"/>
    </source>
</evidence>
<dbReference type="EC" id="2.5.1.18" evidence="2"/>
<dbReference type="Pfam" id="PF13417">
    <property type="entry name" value="GST_N_3"/>
    <property type="match status" value="1"/>
</dbReference>
<organism evidence="2 3">
    <name type="scientific">Parvularcula dongshanensis</name>
    <dbReference type="NCBI Taxonomy" id="1173995"/>
    <lineage>
        <taxon>Bacteria</taxon>
        <taxon>Pseudomonadati</taxon>
        <taxon>Pseudomonadota</taxon>
        <taxon>Alphaproteobacteria</taxon>
        <taxon>Parvularculales</taxon>
        <taxon>Parvularculaceae</taxon>
        <taxon>Parvularcula</taxon>
    </lineage>
</organism>
<dbReference type="RefSeq" id="WP_183815656.1">
    <property type="nucleotide sequence ID" value="NZ_JACHOB010000001.1"/>
</dbReference>
<evidence type="ECO:0000313" key="3">
    <source>
        <dbReference type="Proteomes" id="UP000563524"/>
    </source>
</evidence>
<reference evidence="2 3" key="1">
    <citation type="submission" date="2020-08" db="EMBL/GenBank/DDBJ databases">
        <title>Genomic Encyclopedia of Type Strains, Phase IV (KMG-IV): sequencing the most valuable type-strain genomes for metagenomic binning, comparative biology and taxonomic classification.</title>
        <authorList>
            <person name="Goeker M."/>
        </authorList>
    </citation>
    <scope>NUCLEOTIDE SEQUENCE [LARGE SCALE GENOMIC DNA]</scope>
    <source>
        <strain evidence="2 3">DSM 102850</strain>
    </source>
</reference>
<dbReference type="PANTHER" id="PTHR43968">
    <property type="match status" value="1"/>
</dbReference>
<accession>A0A840I1K8</accession>
<dbReference type="Pfam" id="PF13410">
    <property type="entry name" value="GST_C_2"/>
    <property type="match status" value="1"/>
</dbReference>
<dbReference type="PROSITE" id="PS50404">
    <property type="entry name" value="GST_NTER"/>
    <property type="match status" value="1"/>
</dbReference>
<keyword evidence="2" id="KW-0808">Transferase</keyword>
<proteinExistence type="predicted"/>
<dbReference type="Gene3D" id="1.20.1050.10">
    <property type="match status" value="1"/>
</dbReference>
<evidence type="ECO:0000259" key="1">
    <source>
        <dbReference type="PROSITE" id="PS50404"/>
    </source>
</evidence>
<dbReference type="GO" id="GO:0004364">
    <property type="term" value="F:glutathione transferase activity"/>
    <property type="evidence" value="ECO:0007669"/>
    <property type="project" value="UniProtKB-EC"/>
</dbReference>
<dbReference type="EMBL" id="JACHOB010000001">
    <property type="protein sequence ID" value="MBB4658078.1"/>
    <property type="molecule type" value="Genomic_DNA"/>
</dbReference>
<comment type="caution">
    <text evidence="2">The sequence shown here is derived from an EMBL/GenBank/DDBJ whole genome shotgun (WGS) entry which is preliminary data.</text>
</comment>
<sequence>MKLYGSKTSPYVRLCRLVAERRGLSGEVEFTPVDPYADEAFRKVNPLGRVPALLLADGTALCDSGVIVRYLDTLGGAPSLFEPEGLTRTEVDAHATLAMGVLELGVANFLEGRRPEDERSAHWLARRRTGIEAGLEEMDRIARGLPESAGLADIAFAVACDWLAFRMPDIGWRQHGALSERVLRSLAAAPFEATDPRKA</sequence>
<name>A0A840I1K8_9PROT</name>
<dbReference type="GO" id="GO:0005737">
    <property type="term" value="C:cytoplasm"/>
    <property type="evidence" value="ECO:0007669"/>
    <property type="project" value="TreeGrafter"/>
</dbReference>
<dbReference type="SUPFAM" id="SSF52833">
    <property type="entry name" value="Thioredoxin-like"/>
    <property type="match status" value="1"/>
</dbReference>
<dbReference type="SUPFAM" id="SSF47616">
    <property type="entry name" value="GST C-terminal domain-like"/>
    <property type="match status" value="1"/>
</dbReference>
<dbReference type="InterPro" id="IPR004045">
    <property type="entry name" value="Glutathione_S-Trfase_N"/>
</dbReference>
<protein>
    <submittedName>
        <fullName evidence="2">Glutathione S-transferase</fullName>
        <ecNumber evidence="2">2.5.1.18</ecNumber>
    </submittedName>
</protein>
<dbReference type="Proteomes" id="UP000563524">
    <property type="component" value="Unassembled WGS sequence"/>
</dbReference>
<dbReference type="AlphaFoldDB" id="A0A840I1K8"/>
<dbReference type="InterPro" id="IPR050983">
    <property type="entry name" value="GST_Omega/HSP26"/>
</dbReference>
<feature type="domain" description="GST N-terminal" evidence="1">
    <location>
        <begin position="1"/>
        <end position="79"/>
    </location>
</feature>
<gene>
    <name evidence="2" type="ORF">GGQ59_000578</name>
</gene>
<dbReference type="InterPro" id="IPR036249">
    <property type="entry name" value="Thioredoxin-like_sf"/>
</dbReference>
<keyword evidence="3" id="KW-1185">Reference proteome</keyword>
<dbReference type="PANTHER" id="PTHR43968:SF6">
    <property type="entry name" value="GLUTATHIONE S-TRANSFERASE OMEGA"/>
    <property type="match status" value="1"/>
</dbReference>
<dbReference type="Gene3D" id="3.40.30.10">
    <property type="entry name" value="Glutaredoxin"/>
    <property type="match status" value="1"/>
</dbReference>
<dbReference type="InterPro" id="IPR036282">
    <property type="entry name" value="Glutathione-S-Trfase_C_sf"/>
</dbReference>